<comment type="caution">
    <text evidence="1">The sequence shown here is derived from an EMBL/GenBank/DDBJ whole genome shotgun (WGS) entry which is preliminary data.</text>
</comment>
<accession>A0A4R5MI25</accession>
<keyword evidence="2" id="KW-1185">Reference proteome</keyword>
<organism evidence="1 2">
    <name type="scientific">Pedobacter changchengzhani</name>
    <dbReference type="NCBI Taxonomy" id="2529274"/>
    <lineage>
        <taxon>Bacteria</taxon>
        <taxon>Pseudomonadati</taxon>
        <taxon>Bacteroidota</taxon>
        <taxon>Sphingobacteriia</taxon>
        <taxon>Sphingobacteriales</taxon>
        <taxon>Sphingobacteriaceae</taxon>
        <taxon>Pedobacter</taxon>
    </lineage>
</organism>
<evidence type="ECO:0000313" key="1">
    <source>
        <dbReference type="EMBL" id="TDG35198.1"/>
    </source>
</evidence>
<evidence type="ECO:0000313" key="2">
    <source>
        <dbReference type="Proteomes" id="UP000295668"/>
    </source>
</evidence>
<dbReference type="AlphaFoldDB" id="A0A4R5MI25"/>
<sequence length="209" mass="23588">MENQITSNENAMRLFFNEDIFLVQDDSVVDRAKTAVGFDVPKLEAIEPIISNSDVVKAKEVPDVKPEEKTPDLVKVVEKTIETRNFKHLGGNKKSVLILVNDADNDVSTEEGKTLLRNIVKAINLTTPDFALVNYAQYKDADFTEFHAFYKPTLMLAFGVSVTDLKLAVSWANEMLVYQKTRMIFAPNLHQLDADIEAKKLLWGNLKKV</sequence>
<proteinExistence type="predicted"/>
<dbReference type="EMBL" id="SJCY01000012">
    <property type="protein sequence ID" value="TDG35198.1"/>
    <property type="molecule type" value="Genomic_DNA"/>
</dbReference>
<dbReference type="Proteomes" id="UP000295668">
    <property type="component" value="Unassembled WGS sequence"/>
</dbReference>
<dbReference type="OrthoDB" id="797407at2"/>
<dbReference type="RefSeq" id="WP_133263524.1">
    <property type="nucleotide sequence ID" value="NZ_SJCY01000012.1"/>
</dbReference>
<reference evidence="1 2" key="1">
    <citation type="submission" date="2019-02" db="EMBL/GenBank/DDBJ databases">
        <title>Pedobacter sp. nov., a novel speices isolated from soil of pinguins habitat in Antarcitica.</title>
        <authorList>
            <person name="He R.-H."/>
        </authorList>
    </citation>
    <scope>NUCLEOTIDE SEQUENCE [LARGE SCALE GENOMIC DNA]</scope>
    <source>
        <strain evidence="1 2">E01020</strain>
    </source>
</reference>
<gene>
    <name evidence="1" type="ORF">EZJ43_14970</name>
</gene>
<name>A0A4R5MI25_9SPHI</name>
<protein>
    <submittedName>
        <fullName evidence="1">Uncharacterized protein</fullName>
    </submittedName>
</protein>